<reference evidence="2" key="1">
    <citation type="journal article" date="2014" name="Int. J. Syst. Evol. Microbiol.">
        <title>Complete genome sequence of Corynebacterium casei LMG S-19264T (=DSM 44701T), isolated from a smear-ripened cheese.</title>
        <authorList>
            <consortium name="US DOE Joint Genome Institute (JGI-PGF)"/>
            <person name="Walter F."/>
            <person name="Albersmeier A."/>
            <person name="Kalinowski J."/>
            <person name="Ruckert C."/>
        </authorList>
    </citation>
    <scope>NUCLEOTIDE SEQUENCE</scope>
    <source>
        <strain evidence="2">CGMCC 1.12785</strain>
    </source>
</reference>
<keyword evidence="1" id="KW-0812">Transmembrane</keyword>
<comment type="caution">
    <text evidence="2">The sequence shown here is derived from an EMBL/GenBank/DDBJ whole genome shotgun (WGS) entry which is preliminary data.</text>
</comment>
<evidence type="ECO:0000313" key="3">
    <source>
        <dbReference type="Proteomes" id="UP000616114"/>
    </source>
</evidence>
<proteinExistence type="predicted"/>
<keyword evidence="1" id="KW-1133">Transmembrane helix</keyword>
<gene>
    <name evidence="2" type="ORF">GCM10011333_13210</name>
</gene>
<dbReference type="AlphaFoldDB" id="A0A8J2TXA4"/>
<evidence type="ECO:0000313" key="2">
    <source>
        <dbReference type="EMBL" id="GGA11715.1"/>
    </source>
</evidence>
<dbReference type="RefSeq" id="WP_229744968.1">
    <property type="nucleotide sequence ID" value="NZ_BMFY01000004.1"/>
</dbReference>
<organism evidence="2 3">
    <name type="scientific">Sediminivirga luteola</name>
    <dbReference type="NCBI Taxonomy" id="1774748"/>
    <lineage>
        <taxon>Bacteria</taxon>
        <taxon>Bacillati</taxon>
        <taxon>Actinomycetota</taxon>
        <taxon>Actinomycetes</taxon>
        <taxon>Micrococcales</taxon>
        <taxon>Brevibacteriaceae</taxon>
        <taxon>Sediminivirga</taxon>
    </lineage>
</organism>
<accession>A0A8J2TXA4</accession>
<keyword evidence="1" id="KW-0472">Membrane</keyword>
<dbReference type="Proteomes" id="UP000616114">
    <property type="component" value="Unassembled WGS sequence"/>
</dbReference>
<dbReference type="EMBL" id="BMFY01000004">
    <property type="protein sequence ID" value="GGA11715.1"/>
    <property type="molecule type" value="Genomic_DNA"/>
</dbReference>
<evidence type="ECO:0000256" key="1">
    <source>
        <dbReference type="SAM" id="Phobius"/>
    </source>
</evidence>
<keyword evidence="3" id="KW-1185">Reference proteome</keyword>
<protein>
    <submittedName>
        <fullName evidence="2">Uncharacterized protein</fullName>
    </submittedName>
</protein>
<reference evidence="2" key="2">
    <citation type="submission" date="2020-09" db="EMBL/GenBank/DDBJ databases">
        <authorList>
            <person name="Sun Q."/>
            <person name="Zhou Y."/>
        </authorList>
    </citation>
    <scope>NUCLEOTIDE SEQUENCE</scope>
    <source>
        <strain evidence="2">CGMCC 1.12785</strain>
    </source>
</reference>
<feature type="transmembrane region" description="Helical" evidence="1">
    <location>
        <begin position="151"/>
        <end position="173"/>
    </location>
</feature>
<sequence>MSGTTGAEHQVIVLTPFAQSTQLAAACVLSDIHGHVVPIGSYHAVAVDDPDFERAREQAATLSKIAGRMDVLLLIRREGQIDASQWRRGAHEADVPAGLALSKLPSVLEQLLLGSTTPEQVEGSISTRGMTKLQASAAAMTPERHAIARTALMWSAAAILALVVLIFALIIALGGTAPAWAGVAAAGLVLGFAVWRVVSLLGLGRKGVRP</sequence>
<feature type="transmembrane region" description="Helical" evidence="1">
    <location>
        <begin position="179"/>
        <end position="203"/>
    </location>
</feature>
<name>A0A8J2TXA4_9MICO</name>